<dbReference type="Proteomes" id="UP000471560">
    <property type="component" value="Unassembled WGS sequence"/>
</dbReference>
<feature type="compositionally biased region" description="Basic residues" evidence="1">
    <location>
        <begin position="1"/>
        <end position="19"/>
    </location>
</feature>
<sequence length="68" mass="8314">MRRRACTKRCRSPRGRALRRTTSSYRPPNKAFIRFRTLPDLLHSSLNRNRFKDKIMRQFEVLQRPLRV</sequence>
<organism evidence="2 3">
    <name type="scientific">Rhizobium leguminosarum</name>
    <dbReference type="NCBI Taxonomy" id="384"/>
    <lineage>
        <taxon>Bacteria</taxon>
        <taxon>Pseudomonadati</taxon>
        <taxon>Pseudomonadota</taxon>
        <taxon>Alphaproteobacteria</taxon>
        <taxon>Hyphomicrobiales</taxon>
        <taxon>Rhizobiaceae</taxon>
        <taxon>Rhizobium/Agrobacterium group</taxon>
        <taxon>Rhizobium</taxon>
    </lineage>
</organism>
<gene>
    <name evidence="2" type="ORF">GR204_21270</name>
</gene>
<dbReference type="EMBL" id="WUEZ01000025">
    <property type="protein sequence ID" value="NEI36486.1"/>
    <property type="molecule type" value="Genomic_DNA"/>
</dbReference>
<comment type="caution">
    <text evidence="2">The sequence shown here is derived from an EMBL/GenBank/DDBJ whole genome shotgun (WGS) entry which is preliminary data.</text>
</comment>
<evidence type="ECO:0000256" key="1">
    <source>
        <dbReference type="SAM" id="MobiDB-lite"/>
    </source>
</evidence>
<evidence type="ECO:0000313" key="3">
    <source>
        <dbReference type="Proteomes" id="UP000471560"/>
    </source>
</evidence>
<reference evidence="2 3" key="1">
    <citation type="submission" date="2019-12" db="EMBL/GenBank/DDBJ databases">
        <title>Rhizobium genotypes associated with high levels of biological nitrogen fixation by grain legumes in a temperate-maritime cropping system.</title>
        <authorList>
            <person name="Maluk M."/>
            <person name="Francesc Ferrando Molina F."/>
            <person name="Lopez Del Egido L."/>
            <person name="Lafos M."/>
            <person name="Langarica-Fuentes A."/>
            <person name="Gebre Yohannes G."/>
            <person name="Young M.W."/>
            <person name="Martin P."/>
            <person name="Gantlett R."/>
            <person name="Kenicer G."/>
            <person name="Hawes C."/>
            <person name="Begg G.S."/>
            <person name="Quilliam R.S."/>
            <person name="Squire G.R."/>
            <person name="Poole P.S."/>
            <person name="Young P.W."/>
            <person name="Iannetta P.M."/>
            <person name="James E.K."/>
        </authorList>
    </citation>
    <scope>NUCLEOTIDE SEQUENCE [LARGE SCALE GENOMIC DNA]</scope>
    <source>
        <strain evidence="2 3">JHI1096</strain>
    </source>
</reference>
<feature type="region of interest" description="Disordered" evidence="1">
    <location>
        <begin position="1"/>
        <end position="24"/>
    </location>
</feature>
<accession>A0A6P0BBG2</accession>
<protein>
    <submittedName>
        <fullName evidence="2">Uncharacterized protein</fullName>
    </submittedName>
</protein>
<proteinExistence type="predicted"/>
<evidence type="ECO:0000313" key="2">
    <source>
        <dbReference type="EMBL" id="NEI36486.1"/>
    </source>
</evidence>
<name>A0A6P0BBG2_RHILE</name>
<dbReference type="AlphaFoldDB" id="A0A6P0BBG2"/>